<dbReference type="Pfam" id="PF09273">
    <property type="entry name" value="Rubis-subs-bind"/>
    <property type="match status" value="1"/>
</dbReference>
<dbReference type="OrthoDB" id="341421at2759"/>
<dbReference type="EMBL" id="JAGHQL010000130">
    <property type="protein sequence ID" value="KAH0537842.1"/>
    <property type="molecule type" value="Genomic_DNA"/>
</dbReference>
<dbReference type="InterPro" id="IPR046341">
    <property type="entry name" value="SET_dom_sf"/>
</dbReference>
<dbReference type="CDD" id="cd19178">
    <property type="entry name" value="SET_SETD6"/>
    <property type="match status" value="1"/>
</dbReference>
<dbReference type="FunFam" id="3.90.1410.10:FF:000007">
    <property type="entry name" value="Ribosomal lysine N-methyltransferase 4"/>
    <property type="match status" value="1"/>
</dbReference>
<keyword evidence="7" id="KW-1185">Reference proteome</keyword>
<evidence type="ECO:0000256" key="1">
    <source>
        <dbReference type="ARBA" id="ARBA00022603"/>
    </source>
</evidence>
<dbReference type="InterPro" id="IPR050600">
    <property type="entry name" value="SETD3_SETD6_MTase"/>
</dbReference>
<feature type="domain" description="SET" evidence="5">
    <location>
        <begin position="25"/>
        <end position="279"/>
    </location>
</feature>
<dbReference type="Gene3D" id="3.90.1420.10">
    <property type="entry name" value="Rubisco LSMT, substrate-binding domain"/>
    <property type="match status" value="1"/>
</dbReference>
<evidence type="ECO:0000256" key="2">
    <source>
        <dbReference type="ARBA" id="ARBA00022679"/>
    </source>
</evidence>
<dbReference type="PROSITE" id="PS50280">
    <property type="entry name" value="SET"/>
    <property type="match status" value="1"/>
</dbReference>
<accession>A0A9P8L2W2</accession>
<dbReference type="InterPro" id="IPR036464">
    <property type="entry name" value="Rubisco_LSMT_subst-bd_sf"/>
</dbReference>
<dbReference type="Proteomes" id="UP000698800">
    <property type="component" value="Unassembled WGS sequence"/>
</dbReference>
<dbReference type="Gene3D" id="3.90.1410.10">
    <property type="entry name" value="set domain protein methyltransferase, domain 1"/>
    <property type="match status" value="1"/>
</dbReference>
<dbReference type="InterPro" id="IPR015353">
    <property type="entry name" value="Rubisco_LSMT_subst-bd"/>
</dbReference>
<evidence type="ECO:0000256" key="3">
    <source>
        <dbReference type="ARBA" id="ARBA00022691"/>
    </source>
</evidence>
<evidence type="ECO:0000259" key="5">
    <source>
        <dbReference type="PROSITE" id="PS50280"/>
    </source>
</evidence>
<name>A0A9P8L2W2_9PEZI</name>
<sequence>MAGSPEQRTNAFMEWLVSNGGVINSPIKLTDSETGSGRGVYAVGDIAEDEVLFTIPRSAVLCAENSDLKSKMISKDIPDIKVQSVFESSWMELIVVMIYEFLQGANSRWKPYFDILPNEFNSLMFWSKGELEELRGSTVLEKIGRESTDLGFCESLVPVLKDFPELFRCLPYMRGSTATLEPTLSDDEIITLAHRMGSTIMAYAFDLEKVSDEDPEGDDEGFVSDDEDEVMPKGMVPLADMLNADADRNNARLFQTESGLEMRSTKSIQKGEELFNDYGPLPRSDLLRRYGYITDNYAQFDVVEVAFHNIVDAAGGHLELGELEARVSSLHLTIGGPNHTLTSEKIQFLDGEGLYDSAYDLSHPSPSSSAFPDELLILVNLLLLPQIPRKLPKPGRAPQTIAVLRRILEARLKEYPTKLEDDEMLLRDGGLSLRRKMAIEVRLGEKRVLKEAWLEIEGDNARSEGNEHLMDVDLQGWGVKREAEDCDTGKGDMESWGEKRRKKSSDESQ</sequence>
<dbReference type="GO" id="GO:0032259">
    <property type="term" value="P:methylation"/>
    <property type="evidence" value="ECO:0007669"/>
    <property type="project" value="UniProtKB-KW"/>
</dbReference>
<dbReference type="InterPro" id="IPR001214">
    <property type="entry name" value="SET_dom"/>
</dbReference>
<dbReference type="SUPFAM" id="SSF82199">
    <property type="entry name" value="SET domain"/>
    <property type="match status" value="1"/>
</dbReference>
<reference evidence="6" key="1">
    <citation type="submission" date="2021-03" db="EMBL/GenBank/DDBJ databases">
        <title>Comparative genomics and phylogenomic investigation of the class Geoglossomycetes provide insights into ecological specialization and systematics.</title>
        <authorList>
            <person name="Melie T."/>
            <person name="Pirro S."/>
            <person name="Miller A.N."/>
            <person name="Quandt A."/>
        </authorList>
    </citation>
    <scope>NUCLEOTIDE SEQUENCE</scope>
    <source>
        <strain evidence="6">GBOQ0MN5Z8</strain>
    </source>
</reference>
<dbReference type="GO" id="GO:0016279">
    <property type="term" value="F:protein-lysine N-methyltransferase activity"/>
    <property type="evidence" value="ECO:0007669"/>
    <property type="project" value="UniProtKB-UniRule"/>
</dbReference>
<evidence type="ECO:0000256" key="4">
    <source>
        <dbReference type="SAM" id="MobiDB-lite"/>
    </source>
</evidence>
<organism evidence="6 7">
    <name type="scientific">Glutinoglossum americanum</name>
    <dbReference type="NCBI Taxonomy" id="1670608"/>
    <lineage>
        <taxon>Eukaryota</taxon>
        <taxon>Fungi</taxon>
        <taxon>Dikarya</taxon>
        <taxon>Ascomycota</taxon>
        <taxon>Pezizomycotina</taxon>
        <taxon>Geoglossomycetes</taxon>
        <taxon>Geoglossales</taxon>
        <taxon>Geoglossaceae</taxon>
        <taxon>Glutinoglossum</taxon>
    </lineage>
</organism>
<keyword evidence="2" id="KW-0808">Transferase</keyword>
<evidence type="ECO:0000313" key="6">
    <source>
        <dbReference type="EMBL" id="KAH0537842.1"/>
    </source>
</evidence>
<gene>
    <name evidence="6" type="ORF">FGG08_005455</name>
</gene>
<dbReference type="AlphaFoldDB" id="A0A9P8L2W2"/>
<proteinExistence type="predicted"/>
<protein>
    <recommendedName>
        <fullName evidence="5">SET domain-containing protein</fullName>
    </recommendedName>
</protein>
<dbReference type="PANTHER" id="PTHR13271">
    <property type="entry name" value="UNCHARACTERIZED PUTATIVE METHYLTRANSFERASE"/>
    <property type="match status" value="1"/>
</dbReference>
<dbReference type="Pfam" id="PF00856">
    <property type="entry name" value="SET"/>
    <property type="match status" value="1"/>
</dbReference>
<feature type="region of interest" description="Disordered" evidence="4">
    <location>
        <begin position="481"/>
        <end position="509"/>
    </location>
</feature>
<dbReference type="SUPFAM" id="SSF81822">
    <property type="entry name" value="RuBisCo LSMT C-terminal, substrate-binding domain"/>
    <property type="match status" value="1"/>
</dbReference>
<comment type="caution">
    <text evidence="6">The sequence shown here is derived from an EMBL/GenBank/DDBJ whole genome shotgun (WGS) entry which is preliminary data.</text>
</comment>
<dbReference type="GO" id="GO:0005634">
    <property type="term" value="C:nucleus"/>
    <property type="evidence" value="ECO:0007669"/>
    <property type="project" value="UniProtKB-SubCell"/>
</dbReference>
<keyword evidence="1" id="KW-0489">Methyltransferase</keyword>
<evidence type="ECO:0000313" key="7">
    <source>
        <dbReference type="Proteomes" id="UP000698800"/>
    </source>
</evidence>
<dbReference type="PANTHER" id="PTHR13271:SF34">
    <property type="entry name" value="N-LYSINE METHYLTRANSFERASE SETD6"/>
    <property type="match status" value="1"/>
</dbReference>
<dbReference type="InterPro" id="IPR044430">
    <property type="entry name" value="SETD6_SET"/>
</dbReference>
<keyword evidence="3" id="KW-0949">S-adenosyl-L-methionine</keyword>